<feature type="region of interest" description="Disordered" evidence="1">
    <location>
        <begin position="1"/>
        <end position="28"/>
    </location>
</feature>
<dbReference type="AlphaFoldDB" id="A0A9X2DMW6"/>
<evidence type="ECO:0000313" key="3">
    <source>
        <dbReference type="Proteomes" id="UP001139179"/>
    </source>
</evidence>
<proteinExistence type="predicted"/>
<dbReference type="RefSeq" id="WP_251221735.1">
    <property type="nucleotide sequence ID" value="NZ_JAMBOL010000001.1"/>
</dbReference>
<keyword evidence="3" id="KW-1185">Reference proteome</keyword>
<gene>
    <name evidence="2" type="ORF">M3202_02265</name>
</gene>
<name>A0A9X2DMW6_9BACI</name>
<accession>A0A9X2DMW6</accession>
<dbReference type="Proteomes" id="UP001139179">
    <property type="component" value="Unassembled WGS sequence"/>
</dbReference>
<reference evidence="2" key="1">
    <citation type="submission" date="2022-05" db="EMBL/GenBank/DDBJ databases">
        <title>Comparative Genomics of Spacecraft Associated Microbes.</title>
        <authorList>
            <person name="Tran M.T."/>
            <person name="Wright A."/>
            <person name="Seuylemezian A."/>
            <person name="Eisen J."/>
            <person name="Coil D."/>
        </authorList>
    </citation>
    <scope>NUCLEOTIDE SEQUENCE</scope>
    <source>
        <strain evidence="2">214.1.1</strain>
    </source>
</reference>
<evidence type="ECO:0000313" key="2">
    <source>
        <dbReference type="EMBL" id="MCM3712890.1"/>
    </source>
</evidence>
<dbReference type="EMBL" id="JAMBOL010000001">
    <property type="protein sequence ID" value="MCM3712890.1"/>
    <property type="molecule type" value="Genomic_DNA"/>
</dbReference>
<comment type="caution">
    <text evidence="2">The sequence shown here is derived from an EMBL/GenBank/DDBJ whole genome shotgun (WGS) entry which is preliminary data.</text>
</comment>
<evidence type="ECO:0000256" key="1">
    <source>
        <dbReference type="SAM" id="MobiDB-lite"/>
    </source>
</evidence>
<protein>
    <submittedName>
        <fullName evidence="2">Uncharacterized protein</fullName>
    </submittedName>
</protein>
<organism evidence="2 3">
    <name type="scientific">Halalkalibacter oceani</name>
    <dbReference type="NCBI Taxonomy" id="1653776"/>
    <lineage>
        <taxon>Bacteria</taxon>
        <taxon>Bacillati</taxon>
        <taxon>Bacillota</taxon>
        <taxon>Bacilli</taxon>
        <taxon>Bacillales</taxon>
        <taxon>Bacillaceae</taxon>
        <taxon>Halalkalibacter</taxon>
    </lineage>
</organism>
<sequence>MPVYSITNQQPGSKKGGQRMFAERASQKRQSEQTKGLLLGLPYRFAIWKEGECIWLHEEEWEVFMLPCEALKSLHIMAYHPRWELQITLLYSEESAALSTISLKNQSHEIRELRFLIHLPDQAGAPPELSFVSPSQHVILQYSKEAVSLVGARFFQQAAPQVSVGVKDDIWEGESGKLAISPLSKTSGECMMLMPLVMTGYEEACGQLWNLEAKSEEDVWASYQRQILANSYCKEKTLDH</sequence>
<feature type="compositionally biased region" description="Polar residues" evidence="1">
    <location>
        <begin position="1"/>
        <end position="12"/>
    </location>
</feature>